<dbReference type="SUPFAM" id="SSF110296">
    <property type="entry name" value="Oligoxyloglucan reducing end-specific cellobiohydrolase"/>
    <property type="match status" value="1"/>
</dbReference>
<dbReference type="EMBL" id="JACATZ010000001">
    <property type="protein sequence ID" value="NWJ44529.1"/>
    <property type="molecule type" value="Genomic_DNA"/>
</dbReference>
<keyword evidence="4" id="KW-1185">Reference proteome</keyword>
<dbReference type="Proteomes" id="UP000521676">
    <property type="component" value="Unassembled WGS sequence"/>
</dbReference>
<evidence type="ECO:0000313" key="3">
    <source>
        <dbReference type="Proteomes" id="UP000521676"/>
    </source>
</evidence>
<organism evidence="1 3">
    <name type="scientific">Candidatus Chlorohelix allophototropha</name>
    <dbReference type="NCBI Taxonomy" id="3003348"/>
    <lineage>
        <taxon>Bacteria</taxon>
        <taxon>Bacillati</taxon>
        <taxon>Chloroflexota</taxon>
        <taxon>Chloroflexia</taxon>
        <taxon>Candidatus Chloroheliales</taxon>
        <taxon>Candidatus Chloroheliaceae</taxon>
        <taxon>Candidatus Chlorohelix</taxon>
    </lineage>
</organism>
<dbReference type="Proteomes" id="UP001431572">
    <property type="component" value="Chromosome 1"/>
</dbReference>
<evidence type="ECO:0000313" key="4">
    <source>
        <dbReference type="Proteomes" id="UP001431572"/>
    </source>
</evidence>
<reference evidence="2" key="2">
    <citation type="journal article" date="2024" name="Nature">
        <title>Anoxygenic phototroph of the Chloroflexota uses a type I reaction centre.</title>
        <authorList>
            <person name="Tsuji J.M."/>
            <person name="Shaw N.A."/>
            <person name="Nagashima S."/>
            <person name="Venkiteswaran J.J."/>
            <person name="Schiff S.L."/>
            <person name="Watanabe T."/>
            <person name="Fukui M."/>
            <person name="Hanada S."/>
            <person name="Tank M."/>
            <person name="Neufeld J.D."/>
        </authorList>
    </citation>
    <scope>NUCLEOTIDE SEQUENCE</scope>
    <source>
        <strain evidence="2">L227-S17</strain>
    </source>
</reference>
<protein>
    <submittedName>
        <fullName evidence="1">Exo-alpha-sialidase</fullName>
    </submittedName>
    <submittedName>
        <fullName evidence="2">Glycoside hydrolase</fullName>
    </submittedName>
</protein>
<evidence type="ECO:0000313" key="1">
    <source>
        <dbReference type="EMBL" id="NWJ44529.1"/>
    </source>
</evidence>
<dbReference type="AlphaFoldDB" id="A0A8T7LYK4"/>
<gene>
    <name evidence="1" type="ORF">HXX08_01490</name>
    <name evidence="2" type="ORF">OZ401_002218</name>
</gene>
<keyword evidence="2" id="KW-0378">Hydrolase</keyword>
<proteinExistence type="predicted"/>
<dbReference type="CDD" id="cd15482">
    <property type="entry name" value="Sialidase_non-viral"/>
    <property type="match status" value="1"/>
</dbReference>
<dbReference type="Gene3D" id="2.130.10.10">
    <property type="entry name" value="YVTN repeat-like/Quinoprotein amine dehydrogenase"/>
    <property type="match status" value="1"/>
</dbReference>
<evidence type="ECO:0000313" key="2">
    <source>
        <dbReference type="EMBL" id="WJW66420.1"/>
    </source>
</evidence>
<dbReference type="EMBL" id="CP128399">
    <property type="protein sequence ID" value="WJW66420.1"/>
    <property type="molecule type" value="Genomic_DNA"/>
</dbReference>
<name>A0A8T7LYK4_9CHLR</name>
<reference evidence="1 3" key="1">
    <citation type="submission" date="2020-06" db="EMBL/GenBank/DDBJ databases">
        <title>Anoxygenic phototrophic Chloroflexota member uses a Type I reaction center.</title>
        <authorList>
            <person name="Tsuji J.M."/>
            <person name="Shaw N.A."/>
            <person name="Nagashima S."/>
            <person name="Venkiteswaran J."/>
            <person name="Schiff S.L."/>
            <person name="Hanada S."/>
            <person name="Tank M."/>
            <person name="Neufeld J.D."/>
        </authorList>
    </citation>
    <scope>NUCLEOTIDE SEQUENCE [LARGE SCALE GENOMIC DNA]</scope>
    <source>
        <strain evidence="1">L227-S17</strain>
    </source>
</reference>
<accession>A0A8T7LYK4</accession>
<dbReference type="GO" id="GO:0016787">
    <property type="term" value="F:hydrolase activity"/>
    <property type="evidence" value="ECO:0007669"/>
    <property type="project" value="UniProtKB-KW"/>
</dbReference>
<sequence length="627" mass="69738">MAKSKSIYVGMLAATWFSLFWWVGIPVQAAEVPAGWRDTGIVLPARFANGLICFDGNRPGLIWSSNNEARKGEIGTTLLDLNTGQLTGTMTTYNLCNQSNGLFYTLQGSNPSTATLFDKNGGTGRSLAHPVTHFAVDGTLQSYSLEYVELRVPAYNVAQFSTKIFASPDGGLSWEQRGQPLGSKIVDLVVSPTDGRAIYALVLDTMANGGSIYNLYFSPDAGLNWEKRGNLSGGGCYTDRLTGHGWLTDFKSHDMSVNTIGFGYSNMCGGSGSATYFSISTDGGRNFTPYGNISEIQRQDAVLTNSGLVRLTMQYQKENKDRAKLALSQDRGNSWQSLTLPYSWEWLNNGKYTQPFLRTIPDAPFNLLLSNNDGSGDLWRTQDGGKNWEKLGANMPLILITPYSPHKLVAIKDNRVYTMDLSIADKTQVLPVSVNNAPGGDFFVETQHNLSGMFQKYFYANGGIAQFGFPKTEPFPEVNPSDGQIYIVQYFERNRFEYHPENKGTPYEVQLGLLGVQMSADKRAVGHGAFNRFENQNYPHASYFPETGHNLRNTFKVYWDAKGGLSIYGYPISEEFYEVNPDDGKTYVVQYFERARLEWHPENYDARFGVLLGLLGNALLREKGWLS</sequence>
<dbReference type="InterPro" id="IPR015943">
    <property type="entry name" value="WD40/YVTN_repeat-like_dom_sf"/>
</dbReference>
<dbReference type="RefSeq" id="WP_341468305.1">
    <property type="nucleotide sequence ID" value="NZ_CP128399.1"/>
</dbReference>